<keyword evidence="6" id="KW-0812">Transmembrane</keyword>
<keyword evidence="6" id="KW-1133">Transmembrane helix</keyword>
<protein>
    <recommendedName>
        <fullName evidence="2">histidine kinase</fullName>
        <ecNumber evidence="2">2.7.13.3</ecNumber>
    </recommendedName>
</protein>
<keyword evidence="9" id="KW-1185">Reference proteome</keyword>
<dbReference type="Proteomes" id="UP000019050">
    <property type="component" value="Unassembled WGS sequence"/>
</dbReference>
<evidence type="ECO:0000256" key="2">
    <source>
        <dbReference type="ARBA" id="ARBA00012438"/>
    </source>
</evidence>
<evidence type="ECO:0000313" key="9">
    <source>
        <dbReference type="Proteomes" id="UP000019050"/>
    </source>
</evidence>
<feature type="transmembrane region" description="Helical" evidence="6">
    <location>
        <begin position="127"/>
        <end position="146"/>
    </location>
</feature>
<dbReference type="InterPro" id="IPR011712">
    <property type="entry name" value="Sig_transdc_His_kin_sub3_dim/P"/>
</dbReference>
<feature type="transmembrane region" description="Helical" evidence="6">
    <location>
        <begin position="60"/>
        <end position="85"/>
    </location>
</feature>
<proteinExistence type="predicted"/>
<dbReference type="CDD" id="cd16917">
    <property type="entry name" value="HATPase_UhpB-NarQ-NarX-like"/>
    <property type="match status" value="1"/>
</dbReference>
<evidence type="ECO:0000256" key="3">
    <source>
        <dbReference type="ARBA" id="ARBA00022679"/>
    </source>
</evidence>
<dbReference type="eggNOG" id="COG4585">
    <property type="taxonomic scope" value="Bacteria"/>
</dbReference>
<sequence>MKQTHIMFYISLVFILFPIIESINQSPINWGLLGFTFIFLVSYLSLLWSRDQRIITLSWIYAASFICYCALYLNPNFIWFLFYLGNVMAYCFPRSSLLSWRWLSIYGIALGIYLYHTWQGLGPIELFYLGLLISFIILFSIGQRFGRLRELMQEREEAKNKQINLLLAENERHRIRRDLHDNLGHLFATLAVKSELATSLMDRQKYEAAQEHVKDIHNLTQEAMHQVRAIINDLDHHDLTNELIRLQEMLEISGIQVVIDNQLGNLSLTQDQSSSLALCLLEASNNIIKHAQAKHVLIRLWQNDNFLCAFVEDDGQGFGPVQEGELHTILDRLQIQGGQLNILSRRQPTQIQLKMPYEKG</sequence>
<feature type="transmembrane region" description="Helical" evidence="6">
    <location>
        <begin position="97"/>
        <end position="115"/>
    </location>
</feature>
<dbReference type="Gene3D" id="3.30.565.10">
    <property type="entry name" value="Histidine kinase-like ATPase, C-terminal domain"/>
    <property type="match status" value="1"/>
</dbReference>
<dbReference type="PANTHER" id="PTHR24421">
    <property type="entry name" value="NITRATE/NITRITE SENSOR PROTEIN NARX-RELATED"/>
    <property type="match status" value="1"/>
</dbReference>
<dbReference type="InterPro" id="IPR036890">
    <property type="entry name" value="HATPase_C_sf"/>
</dbReference>
<keyword evidence="4 8" id="KW-0418">Kinase</keyword>
<dbReference type="PANTHER" id="PTHR24421:SF63">
    <property type="entry name" value="SENSOR HISTIDINE KINASE DESK"/>
    <property type="match status" value="1"/>
</dbReference>
<keyword evidence="3" id="KW-0808">Transferase</keyword>
<evidence type="ECO:0000256" key="6">
    <source>
        <dbReference type="SAM" id="Phobius"/>
    </source>
</evidence>
<dbReference type="SUPFAM" id="SSF55874">
    <property type="entry name" value="ATPase domain of HSP90 chaperone/DNA topoisomerase II/histidine kinase"/>
    <property type="match status" value="1"/>
</dbReference>
<dbReference type="InterPro" id="IPR050482">
    <property type="entry name" value="Sensor_HK_TwoCompSys"/>
</dbReference>
<comment type="caution">
    <text evidence="8">The sequence shown here is derived from an EMBL/GenBank/DDBJ whole genome shotgun (WGS) entry which is preliminary data.</text>
</comment>
<name>W1Q1Y7_ABIDE</name>
<feature type="transmembrane region" description="Helical" evidence="6">
    <location>
        <begin position="30"/>
        <end position="48"/>
    </location>
</feature>
<evidence type="ECO:0000256" key="4">
    <source>
        <dbReference type="ARBA" id="ARBA00022777"/>
    </source>
</evidence>
<feature type="domain" description="Signal transduction histidine kinase subgroup 3 dimerisation and phosphoacceptor" evidence="7">
    <location>
        <begin position="171"/>
        <end position="238"/>
    </location>
</feature>
<accession>W1Q1Y7</accession>
<dbReference type="Gene3D" id="1.20.5.1930">
    <property type="match status" value="1"/>
</dbReference>
<evidence type="ECO:0000256" key="1">
    <source>
        <dbReference type="ARBA" id="ARBA00000085"/>
    </source>
</evidence>
<dbReference type="HOGENOM" id="CLU_000445_20_8_9"/>
<reference evidence="8" key="1">
    <citation type="submission" date="2013-06" db="EMBL/GenBank/DDBJ databases">
        <authorList>
            <person name="Weinstock G."/>
            <person name="Sodergren E."/>
            <person name="Clifton S."/>
            <person name="Fulton L."/>
            <person name="Fulton B."/>
            <person name="Courtney L."/>
            <person name="Fronick C."/>
            <person name="Harrison M."/>
            <person name="Strong C."/>
            <person name="Farmer C."/>
            <person name="Delahaunty K."/>
            <person name="Markovic C."/>
            <person name="Hall O."/>
            <person name="Minx P."/>
            <person name="Tomlinson C."/>
            <person name="Mitreva M."/>
            <person name="Nelson J."/>
            <person name="Hou S."/>
            <person name="Wollam A."/>
            <person name="Pepin K.H."/>
            <person name="Johnson M."/>
            <person name="Bhonagiri V."/>
            <person name="Nash W.E."/>
            <person name="Warren W."/>
            <person name="Chinwalla A."/>
            <person name="Mardis E.R."/>
            <person name="Wilson R.K."/>
        </authorList>
    </citation>
    <scope>NUCLEOTIDE SEQUENCE [LARGE SCALE GENOMIC DNA]</scope>
    <source>
        <strain evidence="8">ATCC 49176</strain>
    </source>
</reference>
<dbReference type="STRING" id="592010.GCWU000182_001586"/>
<organism evidence="8 9">
    <name type="scientific">Abiotrophia defectiva ATCC 49176</name>
    <dbReference type="NCBI Taxonomy" id="592010"/>
    <lineage>
        <taxon>Bacteria</taxon>
        <taxon>Bacillati</taxon>
        <taxon>Bacillota</taxon>
        <taxon>Bacilli</taxon>
        <taxon>Lactobacillales</taxon>
        <taxon>Aerococcaceae</taxon>
        <taxon>Abiotrophia</taxon>
    </lineage>
</organism>
<dbReference type="EMBL" id="ACIN03000014">
    <property type="protein sequence ID" value="ESK65043.1"/>
    <property type="molecule type" value="Genomic_DNA"/>
</dbReference>
<dbReference type="AlphaFoldDB" id="W1Q1Y7"/>
<evidence type="ECO:0000259" key="7">
    <source>
        <dbReference type="Pfam" id="PF07730"/>
    </source>
</evidence>
<comment type="catalytic activity">
    <reaction evidence="1">
        <text>ATP + protein L-histidine = ADP + protein N-phospho-L-histidine.</text>
        <dbReference type="EC" id="2.7.13.3"/>
    </reaction>
</comment>
<evidence type="ECO:0000256" key="5">
    <source>
        <dbReference type="ARBA" id="ARBA00023012"/>
    </source>
</evidence>
<dbReference type="GO" id="GO:0046983">
    <property type="term" value="F:protein dimerization activity"/>
    <property type="evidence" value="ECO:0007669"/>
    <property type="project" value="InterPro"/>
</dbReference>
<evidence type="ECO:0000313" key="8">
    <source>
        <dbReference type="EMBL" id="ESK65043.1"/>
    </source>
</evidence>
<gene>
    <name evidence="8" type="ORF">GCWU000182_001586</name>
</gene>
<dbReference type="GO" id="GO:0016020">
    <property type="term" value="C:membrane"/>
    <property type="evidence" value="ECO:0007669"/>
    <property type="project" value="InterPro"/>
</dbReference>
<dbReference type="Pfam" id="PF07730">
    <property type="entry name" value="HisKA_3"/>
    <property type="match status" value="1"/>
</dbReference>
<dbReference type="GO" id="GO:0000155">
    <property type="term" value="F:phosphorelay sensor kinase activity"/>
    <property type="evidence" value="ECO:0007669"/>
    <property type="project" value="InterPro"/>
</dbReference>
<feature type="transmembrane region" description="Helical" evidence="6">
    <location>
        <begin position="6"/>
        <end position="23"/>
    </location>
</feature>
<keyword evidence="5" id="KW-0902">Two-component regulatory system</keyword>
<keyword evidence="6" id="KW-0472">Membrane</keyword>
<dbReference type="EC" id="2.7.13.3" evidence="2"/>